<evidence type="ECO:0000313" key="1">
    <source>
        <dbReference type="EMBL" id="KAI3829277.1"/>
    </source>
</evidence>
<organism evidence="1 2">
    <name type="scientific">Smallanthus sonchifolius</name>
    <dbReference type="NCBI Taxonomy" id="185202"/>
    <lineage>
        <taxon>Eukaryota</taxon>
        <taxon>Viridiplantae</taxon>
        <taxon>Streptophyta</taxon>
        <taxon>Embryophyta</taxon>
        <taxon>Tracheophyta</taxon>
        <taxon>Spermatophyta</taxon>
        <taxon>Magnoliopsida</taxon>
        <taxon>eudicotyledons</taxon>
        <taxon>Gunneridae</taxon>
        <taxon>Pentapetalae</taxon>
        <taxon>asterids</taxon>
        <taxon>campanulids</taxon>
        <taxon>Asterales</taxon>
        <taxon>Asteraceae</taxon>
        <taxon>Asteroideae</taxon>
        <taxon>Heliantheae alliance</taxon>
        <taxon>Millerieae</taxon>
        <taxon>Smallanthus</taxon>
    </lineage>
</organism>
<proteinExistence type="predicted"/>
<dbReference type="Proteomes" id="UP001056120">
    <property type="component" value="Linkage Group LG01"/>
</dbReference>
<keyword evidence="2" id="KW-1185">Reference proteome</keyword>
<accession>A0ACB9KAF6</accession>
<protein>
    <submittedName>
        <fullName evidence="1">Uncharacterized protein</fullName>
    </submittedName>
</protein>
<reference evidence="1 2" key="2">
    <citation type="journal article" date="2022" name="Mol. Ecol. Resour.">
        <title>The genomes of chicory, endive, great burdock and yacon provide insights into Asteraceae paleo-polyploidization history and plant inulin production.</title>
        <authorList>
            <person name="Fan W."/>
            <person name="Wang S."/>
            <person name="Wang H."/>
            <person name="Wang A."/>
            <person name="Jiang F."/>
            <person name="Liu H."/>
            <person name="Zhao H."/>
            <person name="Xu D."/>
            <person name="Zhang Y."/>
        </authorList>
    </citation>
    <scope>NUCLEOTIDE SEQUENCE [LARGE SCALE GENOMIC DNA]</scope>
    <source>
        <strain evidence="2">cv. Yunnan</strain>
        <tissue evidence="1">Leaves</tissue>
    </source>
</reference>
<evidence type="ECO:0000313" key="2">
    <source>
        <dbReference type="Proteomes" id="UP001056120"/>
    </source>
</evidence>
<sequence>MAMLPVPAVLLFHILICYRSLAVIAQSSHRHLIDEIREAELKIVRLESVLEESIWKVDSKNMYIKESEKLIKEITSEFDHLQSVLLTMKNYSSCANERFNRLEEEVRLLWVTARKNNFELHNLESIAQDAENSLEVTKSRVEMMTAIVNEQWIQIQHLDQAFVIVEKEIKEVKRQVSRCSFLKFVKRQFGNILDDCWEALETTWSTIKQNHHRLQQFVKKEMQKWEYTATFANKEEVFFVASALIIFPALSLGVFLLNNFF</sequence>
<comment type="caution">
    <text evidence="1">The sequence shown here is derived from an EMBL/GenBank/DDBJ whole genome shotgun (WGS) entry which is preliminary data.</text>
</comment>
<gene>
    <name evidence="1" type="ORF">L1987_03396</name>
</gene>
<name>A0ACB9KAF6_9ASTR</name>
<dbReference type="EMBL" id="CM042018">
    <property type="protein sequence ID" value="KAI3829277.1"/>
    <property type="molecule type" value="Genomic_DNA"/>
</dbReference>
<reference evidence="2" key="1">
    <citation type="journal article" date="2022" name="Mol. Ecol. Resour.">
        <title>The genomes of chicory, endive, great burdock and yacon provide insights into Asteraceae palaeo-polyploidization history and plant inulin production.</title>
        <authorList>
            <person name="Fan W."/>
            <person name="Wang S."/>
            <person name="Wang H."/>
            <person name="Wang A."/>
            <person name="Jiang F."/>
            <person name="Liu H."/>
            <person name="Zhao H."/>
            <person name="Xu D."/>
            <person name="Zhang Y."/>
        </authorList>
    </citation>
    <scope>NUCLEOTIDE SEQUENCE [LARGE SCALE GENOMIC DNA]</scope>
    <source>
        <strain evidence="2">cv. Yunnan</strain>
    </source>
</reference>